<dbReference type="GO" id="GO:0004222">
    <property type="term" value="F:metalloendopeptidase activity"/>
    <property type="evidence" value="ECO:0007669"/>
    <property type="project" value="InterPro"/>
</dbReference>
<organism evidence="9 10">
    <name type="scientific">Pseudomonas mosselii</name>
    <dbReference type="NCBI Taxonomy" id="78327"/>
    <lineage>
        <taxon>Bacteria</taxon>
        <taxon>Pseudomonadati</taxon>
        <taxon>Pseudomonadota</taxon>
        <taxon>Gammaproteobacteria</taxon>
        <taxon>Pseudomonadales</taxon>
        <taxon>Pseudomonadaceae</taxon>
        <taxon>Pseudomonas</taxon>
    </lineage>
</organism>
<proteinExistence type="inferred from homology"/>
<dbReference type="Proteomes" id="UP000309819">
    <property type="component" value="Unassembled WGS sequence"/>
</dbReference>
<evidence type="ECO:0000256" key="5">
    <source>
        <dbReference type="ARBA" id="ARBA00022833"/>
    </source>
</evidence>
<dbReference type="EMBL" id="VAUO01000020">
    <property type="protein sequence ID" value="TLP53696.1"/>
    <property type="molecule type" value="Genomic_DNA"/>
</dbReference>
<keyword evidence="5 7" id="KW-0862">Zinc</keyword>
<dbReference type="GO" id="GO:0046872">
    <property type="term" value="F:metal ion binding"/>
    <property type="evidence" value="ECO:0007669"/>
    <property type="project" value="UniProtKB-UniRule"/>
</dbReference>
<evidence type="ECO:0000259" key="8">
    <source>
        <dbReference type="Pfam" id="PF01432"/>
    </source>
</evidence>
<dbReference type="GO" id="GO:0006508">
    <property type="term" value="P:proteolysis"/>
    <property type="evidence" value="ECO:0007669"/>
    <property type="project" value="UniProtKB-KW"/>
</dbReference>
<dbReference type="PANTHER" id="PTHR11804">
    <property type="entry name" value="PROTEASE M3 THIMET OLIGOPEPTIDASE-RELATED"/>
    <property type="match status" value="1"/>
</dbReference>
<dbReference type="InterPro" id="IPR001567">
    <property type="entry name" value="Pept_M3A_M3B_dom"/>
</dbReference>
<evidence type="ECO:0000256" key="2">
    <source>
        <dbReference type="ARBA" id="ARBA00022670"/>
    </source>
</evidence>
<dbReference type="Gene3D" id="1.10.1370.40">
    <property type="match status" value="1"/>
</dbReference>
<comment type="caution">
    <text evidence="9">The sequence shown here is derived from an EMBL/GenBank/DDBJ whole genome shotgun (WGS) entry which is preliminary data.</text>
</comment>
<accession>A0A5R8YKZ9</accession>
<dbReference type="InterPro" id="IPR045090">
    <property type="entry name" value="Pept_M3A_M3B"/>
</dbReference>
<evidence type="ECO:0000256" key="3">
    <source>
        <dbReference type="ARBA" id="ARBA00022723"/>
    </source>
</evidence>
<dbReference type="InterPro" id="IPR024077">
    <property type="entry name" value="Neurolysin/TOP_dom2"/>
</dbReference>
<evidence type="ECO:0000256" key="4">
    <source>
        <dbReference type="ARBA" id="ARBA00022801"/>
    </source>
</evidence>
<feature type="domain" description="Peptidase M3A/M3B catalytic" evidence="8">
    <location>
        <begin position="224"/>
        <end position="668"/>
    </location>
</feature>
<sequence length="671" mass="74280">MSTDNPLLQPSATPIDYDAVTLDNTRAAFAHALDAHREGIARIIADQGEQPTWDDLVLAVDALDATLIAVLMAASPLAYRGDDWIDLVNELYGQLMARLDEKLADSVLQGLYQRLAESPQGMSLDAHERAALNGHRDAFLLHGAALDQAGKARLVTCQARILDLVGQFGANMQLDGHLVTDAAQLLGMPARALAELAEKAKAEGMDGWLIGADKDSTRLILEGASDRELRETTYRRHHQRGVGDAERQDNGAVLLALAQARDEKARLLGFADHSTLSLKTKSAGSLAQVQAFLNGLAERIQPIMTQRRAALESLASDFGLDCLQPWDRAYVQQLERQAAQLPGMDTFSEYFTLAKVLEALQSLAQRVFGVQLVRAPAKMAVWQASVEAFEVWLDHARVGYLYVDALQYPGKVPDQVETRSVHNRRVDAEGRFHPAVAIVFSDIAQPPAGSPPLLDHLALRKLFHEFGHALHYVLVRTTNQLNSDIRGLGADGVEVFGNLFERWVWDAGFLADMSAHKDHGASLPQAELERLLENLRLDQLDKAAENLSLALFDLDLHTTPNDGRPLRQRLSDARARCGYWPLEAYEHPAHSFDYLLSYYDAGYYAYVWSDVHAFDLFSRFQANGLTDRNTGLALQTALLDPGAARPLLDGMRMFLGREPNDEAYLAYHRLT</sequence>
<dbReference type="OrthoDB" id="9773538at2"/>
<dbReference type="RefSeq" id="WP_138221705.1">
    <property type="nucleotide sequence ID" value="NZ_VAUO01000020.1"/>
</dbReference>
<dbReference type="InterPro" id="IPR024079">
    <property type="entry name" value="MetalloPept_cat_dom_sf"/>
</dbReference>
<dbReference type="Gene3D" id="1.10.1370.10">
    <property type="entry name" value="Neurolysin, domain 3"/>
    <property type="match status" value="1"/>
</dbReference>
<keyword evidence="3 7" id="KW-0479">Metal-binding</keyword>
<evidence type="ECO:0000256" key="7">
    <source>
        <dbReference type="RuleBase" id="RU003435"/>
    </source>
</evidence>
<dbReference type="SUPFAM" id="SSF55486">
    <property type="entry name" value="Metalloproteases ('zincins'), catalytic domain"/>
    <property type="match status" value="1"/>
</dbReference>
<keyword evidence="6 7" id="KW-0482">Metalloprotease</keyword>
<dbReference type="GO" id="GO:0006518">
    <property type="term" value="P:peptide metabolic process"/>
    <property type="evidence" value="ECO:0007669"/>
    <property type="project" value="TreeGrafter"/>
</dbReference>
<dbReference type="Gene3D" id="3.40.390.10">
    <property type="entry name" value="Collagenase (Catalytic Domain)"/>
    <property type="match status" value="1"/>
</dbReference>
<dbReference type="AlphaFoldDB" id="A0A5R8YKZ9"/>
<evidence type="ECO:0000313" key="10">
    <source>
        <dbReference type="Proteomes" id="UP000309819"/>
    </source>
</evidence>
<evidence type="ECO:0000256" key="1">
    <source>
        <dbReference type="ARBA" id="ARBA00006040"/>
    </source>
</evidence>
<name>A0A5R8YKZ9_9PSED</name>
<gene>
    <name evidence="9" type="ORF">FEM01_22780</name>
</gene>
<evidence type="ECO:0000313" key="9">
    <source>
        <dbReference type="EMBL" id="TLP53696.1"/>
    </source>
</evidence>
<dbReference type="Pfam" id="PF01432">
    <property type="entry name" value="Peptidase_M3"/>
    <property type="match status" value="1"/>
</dbReference>
<evidence type="ECO:0000256" key="6">
    <source>
        <dbReference type="ARBA" id="ARBA00023049"/>
    </source>
</evidence>
<reference evidence="9 10" key="1">
    <citation type="submission" date="2019-05" db="EMBL/GenBank/DDBJ databases">
        <title>Pseudomonas sp. SC006 isolated from lettuce that can produce HBGAs.</title>
        <authorList>
            <person name="Wang D."/>
            <person name="Liao N."/>
            <person name="Liu D."/>
            <person name="Zhang Z."/>
            <person name="Zou S."/>
        </authorList>
    </citation>
    <scope>NUCLEOTIDE SEQUENCE [LARGE SCALE GENOMIC DNA]</scope>
    <source>
        <strain evidence="9 10">SC006</strain>
    </source>
</reference>
<protein>
    <submittedName>
        <fullName evidence="9">M3 family metallopeptidase</fullName>
    </submittedName>
</protein>
<keyword evidence="10" id="KW-1185">Reference proteome</keyword>
<comment type="similarity">
    <text evidence="1 7">Belongs to the peptidase M3 family.</text>
</comment>
<keyword evidence="2 7" id="KW-0645">Protease</keyword>
<comment type="cofactor">
    <cofactor evidence="7">
        <name>Zn(2+)</name>
        <dbReference type="ChEBI" id="CHEBI:29105"/>
    </cofactor>
    <text evidence="7">Binds 1 zinc ion.</text>
</comment>
<dbReference type="PANTHER" id="PTHR11804:SF84">
    <property type="entry name" value="SACCHAROLYSIN"/>
    <property type="match status" value="1"/>
</dbReference>
<keyword evidence="4 7" id="KW-0378">Hydrolase</keyword>